<evidence type="ECO:0000313" key="3">
    <source>
        <dbReference type="EMBL" id="GMJ01128.1"/>
    </source>
</evidence>
<dbReference type="PANTHER" id="PTHR13774:SF17">
    <property type="entry name" value="PHENAZINE BIOSYNTHESIS-LIKE DOMAIN-CONTAINING PROTEIN"/>
    <property type="match status" value="1"/>
</dbReference>
<dbReference type="GO" id="GO:0016853">
    <property type="term" value="F:isomerase activity"/>
    <property type="evidence" value="ECO:0007669"/>
    <property type="project" value="UniProtKB-KW"/>
</dbReference>
<dbReference type="PANTHER" id="PTHR13774">
    <property type="entry name" value="PHENAZINE BIOSYNTHESIS PROTEIN"/>
    <property type="match status" value="1"/>
</dbReference>
<dbReference type="Proteomes" id="UP001165190">
    <property type="component" value="Unassembled WGS sequence"/>
</dbReference>
<dbReference type="OrthoDB" id="75169at2759"/>
<comment type="similarity">
    <text evidence="1">Belongs to the PhzF family.</text>
</comment>
<gene>
    <name evidence="3" type="ORF">HRI_003782000</name>
</gene>
<comment type="caution">
    <text evidence="3">The sequence shown here is derived from an EMBL/GenBank/DDBJ whole genome shotgun (WGS) entry which is preliminary data.</text>
</comment>
<dbReference type="Gene3D" id="3.10.310.10">
    <property type="entry name" value="Diaminopimelate Epimerase, Chain A, domain 1"/>
    <property type="match status" value="2"/>
</dbReference>
<evidence type="ECO:0000256" key="2">
    <source>
        <dbReference type="ARBA" id="ARBA00023235"/>
    </source>
</evidence>
<keyword evidence="2" id="KW-0413">Isomerase</keyword>
<accession>A0A9W7IR32</accession>
<dbReference type="EMBL" id="BSYR01000035">
    <property type="protein sequence ID" value="GMJ01128.1"/>
    <property type="molecule type" value="Genomic_DNA"/>
</dbReference>
<protein>
    <submittedName>
        <fullName evidence="3">D-amino acid racemase2</fullName>
    </submittedName>
</protein>
<evidence type="ECO:0000256" key="1">
    <source>
        <dbReference type="ARBA" id="ARBA00008270"/>
    </source>
</evidence>
<evidence type="ECO:0000313" key="4">
    <source>
        <dbReference type="Proteomes" id="UP001165190"/>
    </source>
</evidence>
<name>A0A9W7IR32_HIBTR</name>
<dbReference type="Pfam" id="PF02567">
    <property type="entry name" value="PhzC-PhzF"/>
    <property type="match status" value="1"/>
</dbReference>
<reference evidence="3" key="1">
    <citation type="submission" date="2023-05" db="EMBL/GenBank/DDBJ databases">
        <title>Genome and transcriptome analyses reveal genes involved in the formation of fine ridges on petal epidermal cells in Hibiscus trionum.</title>
        <authorList>
            <person name="Koshimizu S."/>
            <person name="Masuda S."/>
            <person name="Ishii T."/>
            <person name="Shirasu K."/>
            <person name="Hoshino A."/>
            <person name="Arita M."/>
        </authorList>
    </citation>
    <scope>NUCLEOTIDE SEQUENCE</scope>
    <source>
        <strain evidence="3">Hamamatsu line</strain>
    </source>
</reference>
<dbReference type="InterPro" id="IPR003719">
    <property type="entry name" value="Phenazine_PhzF-like"/>
</dbReference>
<dbReference type="AlphaFoldDB" id="A0A9W7IR32"/>
<proteinExistence type="inferred from homology"/>
<dbReference type="GO" id="GO:0005737">
    <property type="term" value="C:cytoplasm"/>
    <property type="evidence" value="ECO:0007669"/>
    <property type="project" value="TreeGrafter"/>
</dbReference>
<dbReference type="PIRSF" id="PIRSF016184">
    <property type="entry name" value="PhzC_PhzF"/>
    <property type="match status" value="1"/>
</dbReference>
<organism evidence="3 4">
    <name type="scientific">Hibiscus trionum</name>
    <name type="common">Flower of an hour</name>
    <dbReference type="NCBI Taxonomy" id="183268"/>
    <lineage>
        <taxon>Eukaryota</taxon>
        <taxon>Viridiplantae</taxon>
        <taxon>Streptophyta</taxon>
        <taxon>Embryophyta</taxon>
        <taxon>Tracheophyta</taxon>
        <taxon>Spermatophyta</taxon>
        <taxon>Magnoliopsida</taxon>
        <taxon>eudicotyledons</taxon>
        <taxon>Gunneridae</taxon>
        <taxon>Pentapetalae</taxon>
        <taxon>rosids</taxon>
        <taxon>malvids</taxon>
        <taxon>Malvales</taxon>
        <taxon>Malvaceae</taxon>
        <taxon>Malvoideae</taxon>
        <taxon>Hibiscus</taxon>
    </lineage>
</organism>
<sequence length="297" mass="32211">MAKAPIKYYVVDAFTDSAFKGNPAAVCLLEEEIDEKWLQAVATEFNISQTCYLTRITESTSPNPRFGLRWFTPVAEVKLCGHATLAAAHTLFTTGLVNSNIIEFDTLSGILTAKKVPDANPTDVSKIQNGESNHCFLIELNFPPVPVADFNSAETSVILKALNDVHPIDIKRTATADDIFVVLPSGKSVIEMEPQIDNILKCPGRGLIVSGAAPPDSEFDFVSRFFCPKLGISEDPVCGSAHCALAPYWSQKLGKLDFVAHAASPRGGILKIHVDEQNQRVLLRGKAVTVMEGSILV</sequence>
<dbReference type="SUPFAM" id="SSF54506">
    <property type="entry name" value="Diaminopimelate epimerase-like"/>
    <property type="match status" value="1"/>
</dbReference>
<keyword evidence="4" id="KW-1185">Reference proteome</keyword>